<organism evidence="7 8">
    <name type="scientific">Actinopolymorpha singaporensis</name>
    <dbReference type="NCBI Taxonomy" id="117157"/>
    <lineage>
        <taxon>Bacteria</taxon>
        <taxon>Bacillati</taxon>
        <taxon>Actinomycetota</taxon>
        <taxon>Actinomycetes</taxon>
        <taxon>Propionibacteriales</taxon>
        <taxon>Actinopolymorphaceae</taxon>
        <taxon>Actinopolymorpha</taxon>
    </lineage>
</organism>
<feature type="domain" description="HTH tetR-type" evidence="6">
    <location>
        <begin position="42"/>
        <end position="102"/>
    </location>
</feature>
<evidence type="ECO:0000313" key="7">
    <source>
        <dbReference type="EMBL" id="SDR72100.1"/>
    </source>
</evidence>
<dbReference type="InterPro" id="IPR050109">
    <property type="entry name" value="HTH-type_TetR-like_transc_reg"/>
</dbReference>
<evidence type="ECO:0000256" key="5">
    <source>
        <dbReference type="SAM" id="MobiDB-lite"/>
    </source>
</evidence>
<dbReference type="Proteomes" id="UP000198983">
    <property type="component" value="Chromosome I"/>
</dbReference>
<feature type="DNA-binding region" description="H-T-H motif" evidence="4">
    <location>
        <begin position="65"/>
        <end position="84"/>
    </location>
</feature>
<evidence type="ECO:0000256" key="2">
    <source>
        <dbReference type="ARBA" id="ARBA00023125"/>
    </source>
</evidence>
<dbReference type="InterPro" id="IPR036271">
    <property type="entry name" value="Tet_transcr_reg_TetR-rel_C_sf"/>
</dbReference>
<sequence length="267" mass="28560">MWQTPAVPSTRTNTTSTTGTRTTETTTTAPGVRSTPRERARAAFTRDILDIARRQIAESGAAALSMRAVARELEVASSALYRYFPSRDALLTALIIDAYSALADRAQAAHARVPADDFLGRWQAVCHAVRDWARDSPHEYALVYGSPVPGYAAPQETTEAAGRFPYLLLGVVRDAWAAGALGEPADAETPALSAQMAEQARYLATATGLEDLPDVVLVRAVIAWTQVFGAVSLELFGHLVGGFADNAPFFATSVDLMAHAVGLRART</sequence>
<dbReference type="Gene3D" id="1.10.357.10">
    <property type="entry name" value="Tetracycline Repressor, domain 2"/>
    <property type="match status" value="1"/>
</dbReference>
<dbReference type="EMBL" id="LT629732">
    <property type="protein sequence ID" value="SDR72100.1"/>
    <property type="molecule type" value="Genomic_DNA"/>
</dbReference>
<name>A0A1H1LCN2_9ACTN</name>
<feature type="region of interest" description="Disordered" evidence="5">
    <location>
        <begin position="1"/>
        <end position="37"/>
    </location>
</feature>
<dbReference type="Pfam" id="PF13305">
    <property type="entry name" value="TetR_C_33"/>
    <property type="match status" value="1"/>
</dbReference>
<feature type="compositionally biased region" description="Low complexity" evidence="5">
    <location>
        <begin position="10"/>
        <end position="28"/>
    </location>
</feature>
<evidence type="ECO:0000259" key="6">
    <source>
        <dbReference type="PROSITE" id="PS50977"/>
    </source>
</evidence>
<dbReference type="SUPFAM" id="SSF46689">
    <property type="entry name" value="Homeodomain-like"/>
    <property type="match status" value="1"/>
</dbReference>
<evidence type="ECO:0000256" key="1">
    <source>
        <dbReference type="ARBA" id="ARBA00023015"/>
    </source>
</evidence>
<dbReference type="InterPro" id="IPR009057">
    <property type="entry name" value="Homeodomain-like_sf"/>
</dbReference>
<keyword evidence="3" id="KW-0804">Transcription</keyword>
<dbReference type="GO" id="GO:0003700">
    <property type="term" value="F:DNA-binding transcription factor activity"/>
    <property type="evidence" value="ECO:0007669"/>
    <property type="project" value="TreeGrafter"/>
</dbReference>
<reference evidence="7 8" key="1">
    <citation type="submission" date="2016-10" db="EMBL/GenBank/DDBJ databases">
        <authorList>
            <person name="de Groot N.N."/>
        </authorList>
    </citation>
    <scope>NUCLEOTIDE SEQUENCE [LARGE SCALE GENOMIC DNA]</scope>
    <source>
        <strain evidence="7 8">DSM 22024</strain>
    </source>
</reference>
<evidence type="ECO:0000313" key="8">
    <source>
        <dbReference type="Proteomes" id="UP000198983"/>
    </source>
</evidence>
<evidence type="ECO:0000256" key="4">
    <source>
        <dbReference type="PROSITE-ProRule" id="PRU00335"/>
    </source>
</evidence>
<protein>
    <submittedName>
        <fullName evidence="7">DNA-binding transcriptional regulator, AcrR family</fullName>
    </submittedName>
</protein>
<dbReference type="OrthoDB" id="3210322at2"/>
<dbReference type="PROSITE" id="PS50977">
    <property type="entry name" value="HTH_TETR_2"/>
    <property type="match status" value="1"/>
</dbReference>
<keyword evidence="2 4" id="KW-0238">DNA-binding</keyword>
<dbReference type="InterPro" id="IPR001647">
    <property type="entry name" value="HTH_TetR"/>
</dbReference>
<dbReference type="PANTHER" id="PTHR30055:SF243">
    <property type="entry name" value="HTH-TYPE TRANSCRIPTIONAL REGULATOR RV1816"/>
    <property type="match status" value="1"/>
</dbReference>
<dbReference type="Pfam" id="PF00440">
    <property type="entry name" value="TetR_N"/>
    <property type="match status" value="1"/>
</dbReference>
<evidence type="ECO:0000256" key="3">
    <source>
        <dbReference type="ARBA" id="ARBA00023163"/>
    </source>
</evidence>
<dbReference type="AlphaFoldDB" id="A0A1H1LCN2"/>
<dbReference type="InterPro" id="IPR025996">
    <property type="entry name" value="MT1864/Rv1816-like_C"/>
</dbReference>
<gene>
    <name evidence="7" type="ORF">SAMN04489717_0250</name>
</gene>
<keyword evidence="8" id="KW-1185">Reference proteome</keyword>
<dbReference type="PRINTS" id="PR00455">
    <property type="entry name" value="HTHTETR"/>
</dbReference>
<dbReference type="PANTHER" id="PTHR30055">
    <property type="entry name" value="HTH-TYPE TRANSCRIPTIONAL REGULATOR RUTR"/>
    <property type="match status" value="1"/>
</dbReference>
<accession>A0A1H1LCN2</accession>
<dbReference type="GO" id="GO:0000976">
    <property type="term" value="F:transcription cis-regulatory region binding"/>
    <property type="evidence" value="ECO:0007669"/>
    <property type="project" value="TreeGrafter"/>
</dbReference>
<dbReference type="SUPFAM" id="SSF48498">
    <property type="entry name" value="Tetracyclin repressor-like, C-terminal domain"/>
    <property type="match status" value="1"/>
</dbReference>
<keyword evidence="1" id="KW-0805">Transcription regulation</keyword>
<proteinExistence type="predicted"/>
<dbReference type="STRING" id="117157.SAMN04489717_0250"/>